<dbReference type="InterPro" id="IPR036236">
    <property type="entry name" value="Znf_C2H2_sf"/>
</dbReference>
<dbReference type="NCBIfam" id="TIGR00673">
    <property type="entry name" value="cynS"/>
    <property type="match status" value="1"/>
</dbReference>
<name>A0A4S4LNM3_9AGAM</name>
<dbReference type="Gene3D" id="3.30.1160.10">
    <property type="entry name" value="Cyanate lyase, C-terminal domain"/>
    <property type="match status" value="1"/>
</dbReference>
<feature type="domain" description="Cyanate lyase C-terminal" evidence="6">
    <location>
        <begin position="91"/>
        <end position="160"/>
    </location>
</feature>
<dbReference type="OrthoDB" id="10019422at2759"/>
<evidence type="ECO:0000256" key="3">
    <source>
        <dbReference type="HAMAP-Rule" id="MF_03139"/>
    </source>
</evidence>
<dbReference type="InterPro" id="IPR036581">
    <property type="entry name" value="Cyanate_lyase_C_sf"/>
</dbReference>
<keyword evidence="2 3" id="KW-0456">Lyase</keyword>
<dbReference type="InterPro" id="IPR013087">
    <property type="entry name" value="Znf_C2H2_type"/>
</dbReference>
<feature type="active site" evidence="3">
    <location>
        <position position="104"/>
    </location>
</feature>
<dbReference type="SMART" id="SM01116">
    <property type="entry name" value="Cyanate_lyase"/>
    <property type="match status" value="1"/>
</dbReference>
<feature type="active site" evidence="3">
    <location>
        <position position="107"/>
    </location>
</feature>
<keyword evidence="8" id="KW-1185">Reference proteome</keyword>
<dbReference type="Pfam" id="PF02560">
    <property type="entry name" value="Cyanate_lyase"/>
    <property type="match status" value="1"/>
</dbReference>
<dbReference type="Gene3D" id="1.10.260.40">
    <property type="entry name" value="lambda repressor-like DNA-binding domains"/>
    <property type="match status" value="1"/>
</dbReference>
<feature type="domain" description="C2H2-type" evidence="5">
    <location>
        <begin position="513"/>
        <end position="536"/>
    </location>
</feature>
<feature type="active site" evidence="3">
    <location>
        <position position="130"/>
    </location>
</feature>
<organism evidence="7 8">
    <name type="scientific">Bondarzewia mesenterica</name>
    <dbReference type="NCBI Taxonomy" id="1095465"/>
    <lineage>
        <taxon>Eukaryota</taxon>
        <taxon>Fungi</taxon>
        <taxon>Dikarya</taxon>
        <taxon>Basidiomycota</taxon>
        <taxon>Agaricomycotina</taxon>
        <taxon>Agaricomycetes</taxon>
        <taxon>Russulales</taxon>
        <taxon>Bondarzewiaceae</taxon>
        <taxon>Bondarzewia</taxon>
    </lineage>
</organism>
<dbReference type="GO" id="GO:0008824">
    <property type="term" value="F:cyanate hydratase activity"/>
    <property type="evidence" value="ECO:0007669"/>
    <property type="project" value="UniProtKB-UniRule"/>
</dbReference>
<proteinExistence type="inferred from homology"/>
<evidence type="ECO:0000313" key="8">
    <source>
        <dbReference type="Proteomes" id="UP000310158"/>
    </source>
</evidence>
<reference evidence="7 8" key="1">
    <citation type="submission" date="2019-02" db="EMBL/GenBank/DDBJ databases">
        <title>Genome sequencing of the rare red list fungi Bondarzewia mesenterica.</title>
        <authorList>
            <person name="Buettner E."/>
            <person name="Kellner H."/>
        </authorList>
    </citation>
    <scope>NUCLEOTIDE SEQUENCE [LARGE SCALE GENOMIC DNA]</scope>
    <source>
        <strain evidence="7 8">DSM 108281</strain>
    </source>
</reference>
<dbReference type="AlphaFoldDB" id="A0A4S4LNM3"/>
<dbReference type="SMART" id="SM00355">
    <property type="entry name" value="ZnF_C2H2"/>
    <property type="match status" value="2"/>
</dbReference>
<protein>
    <recommendedName>
        <fullName evidence="3">Cyanate hydratase</fullName>
        <shortName evidence="3">Cyanase</shortName>
        <ecNumber evidence="3">4.2.1.104</ecNumber>
    </recommendedName>
    <alternativeName>
        <fullName evidence="3">Cyanate hydrolase</fullName>
    </alternativeName>
    <alternativeName>
        <fullName evidence="3">Cyanate lyase</fullName>
    </alternativeName>
</protein>
<evidence type="ECO:0000259" key="6">
    <source>
        <dbReference type="SMART" id="SM01116"/>
    </source>
</evidence>
<dbReference type="InterPro" id="IPR003712">
    <property type="entry name" value="Cyanate_lyase_C"/>
</dbReference>
<dbReference type="Gene3D" id="3.30.160.60">
    <property type="entry name" value="Classic Zinc Finger"/>
    <property type="match status" value="1"/>
</dbReference>
<dbReference type="SUPFAM" id="SSF47413">
    <property type="entry name" value="lambda repressor-like DNA-binding domains"/>
    <property type="match status" value="1"/>
</dbReference>
<evidence type="ECO:0000256" key="1">
    <source>
        <dbReference type="ARBA" id="ARBA00003561"/>
    </source>
</evidence>
<comment type="caution">
    <text evidence="7">The sequence shown here is derived from an EMBL/GenBank/DDBJ whole genome shotgun (WGS) entry which is preliminary data.</text>
</comment>
<dbReference type="HAMAP" id="MF_00535">
    <property type="entry name" value="Cyanate_hydrat"/>
    <property type="match status" value="1"/>
</dbReference>
<accession>A0A4S4LNM3</accession>
<dbReference type="InterPro" id="IPR010982">
    <property type="entry name" value="Lambda_DNA-bd_dom_sf"/>
</dbReference>
<dbReference type="GO" id="GO:0003677">
    <property type="term" value="F:DNA binding"/>
    <property type="evidence" value="ECO:0007669"/>
    <property type="project" value="InterPro"/>
</dbReference>
<comment type="catalytic activity">
    <reaction evidence="3">
        <text>cyanate + hydrogencarbonate + 3 H(+) = NH4(+) + 2 CO2</text>
        <dbReference type="Rhea" id="RHEA:11120"/>
        <dbReference type="ChEBI" id="CHEBI:15378"/>
        <dbReference type="ChEBI" id="CHEBI:16526"/>
        <dbReference type="ChEBI" id="CHEBI:17544"/>
        <dbReference type="ChEBI" id="CHEBI:28938"/>
        <dbReference type="ChEBI" id="CHEBI:29195"/>
        <dbReference type="EC" id="4.2.1.104"/>
    </reaction>
</comment>
<dbReference type="CDD" id="cd00559">
    <property type="entry name" value="Cyanase_C"/>
    <property type="match status" value="1"/>
</dbReference>
<gene>
    <name evidence="3" type="primary">cyn1</name>
    <name evidence="7" type="ORF">EW146_g6389</name>
</gene>
<dbReference type="SUPFAM" id="SSF55234">
    <property type="entry name" value="Cyanase C-terminal domain"/>
    <property type="match status" value="1"/>
</dbReference>
<dbReference type="Proteomes" id="UP000310158">
    <property type="component" value="Unassembled WGS sequence"/>
</dbReference>
<dbReference type="PANTHER" id="PTHR34186">
    <property type="entry name" value="CYANATE HYDRATASE"/>
    <property type="match status" value="1"/>
</dbReference>
<feature type="region of interest" description="Disordered" evidence="4">
    <location>
        <begin position="434"/>
        <end position="458"/>
    </location>
</feature>
<evidence type="ECO:0000256" key="4">
    <source>
        <dbReference type="SAM" id="MobiDB-lite"/>
    </source>
</evidence>
<sequence>MTSIANIPSNIAPYANLPPIIARLFEAKARLGVTFEKIAKDIGKDEVWVAALFYGQAKGSAEDLAQISQTLGVPQDDLIAELGDHWFPNRGIGPIPPTDPVIYRLFECVLVYGHALKAIIHEKFGDGIMSMIDCKLHVEKKADPKGDRVVLTIDIDSSQWKVLALREVKYLVALLVSSSPNWPIHFGRPRSDDGCHLKLSTVANSNPHRTMVPTLRTLHILTHFVDVQALSKKAVFFVPAMEMSNIASTDCRLEQIPDIYPSWLSTQSLQNLYPPPPQTLLSNYGSYHAHPFSPQGIHTPSSTVPIQSAKLDSPCEGVWGPAAVEFNPQFLHPYFAAQNAISDFSTAQQPIIDPALLSDTINVSEKENVGPKKLSPAEHSIDIDKHRVEERVSDYATLTFQPALGLPLIPSSSFVPATSLLPLPPISNALQNPPPAKWLSSDGESPDSALAPSTFNNNTDVRWKRARESLSPRPTPPKRRAPNMERTCTFCGFTASSPSSLQKHWYKHGPRRFFCTAPECPKTYKQPFALQRHLNHSPSCAEGCGVPRNEWNHRMSRFDMFDSTFILAARPPY</sequence>
<evidence type="ECO:0000313" key="7">
    <source>
        <dbReference type="EMBL" id="THH13876.1"/>
    </source>
</evidence>
<comment type="function">
    <text evidence="1 3">Catalyzes the reaction of cyanate with bicarbonate to produce ammonia and carbon dioxide.</text>
</comment>
<evidence type="ECO:0000259" key="5">
    <source>
        <dbReference type="SMART" id="SM00355"/>
    </source>
</evidence>
<evidence type="ECO:0000256" key="2">
    <source>
        <dbReference type="ARBA" id="ARBA00023239"/>
    </source>
</evidence>
<dbReference type="InterPro" id="IPR008076">
    <property type="entry name" value="Cyanase"/>
</dbReference>
<dbReference type="SUPFAM" id="SSF57667">
    <property type="entry name" value="beta-beta-alpha zinc fingers"/>
    <property type="match status" value="1"/>
</dbReference>
<comment type="similarity">
    <text evidence="3">Belongs to the cyanase family.</text>
</comment>
<dbReference type="EC" id="4.2.1.104" evidence="3"/>
<dbReference type="EMBL" id="SGPL01000318">
    <property type="protein sequence ID" value="THH13876.1"/>
    <property type="molecule type" value="Genomic_DNA"/>
</dbReference>
<dbReference type="PRINTS" id="PR01693">
    <property type="entry name" value="CYANASE"/>
</dbReference>
<dbReference type="PANTHER" id="PTHR34186:SF2">
    <property type="entry name" value="CYANATE HYDRATASE"/>
    <property type="match status" value="1"/>
</dbReference>
<feature type="domain" description="C2H2-type" evidence="5">
    <location>
        <begin position="486"/>
        <end position="508"/>
    </location>
</feature>